<dbReference type="EMBL" id="JADBGQ010000008">
    <property type="protein sequence ID" value="KAG5386750.1"/>
    <property type="molecule type" value="Genomic_DNA"/>
</dbReference>
<evidence type="ECO:0000313" key="3">
    <source>
        <dbReference type="Proteomes" id="UP000823674"/>
    </source>
</evidence>
<keyword evidence="3" id="KW-1185">Reference proteome</keyword>
<keyword evidence="1" id="KW-0472">Membrane</keyword>
<keyword evidence="1" id="KW-0812">Transmembrane</keyword>
<feature type="transmembrane region" description="Helical" evidence="1">
    <location>
        <begin position="17"/>
        <end position="36"/>
    </location>
</feature>
<name>A0ABQ7LL86_BRACM</name>
<evidence type="ECO:0000313" key="2">
    <source>
        <dbReference type="EMBL" id="KAG5386750.1"/>
    </source>
</evidence>
<keyword evidence="1" id="KW-1133">Transmembrane helix</keyword>
<accession>A0ABQ7LL86</accession>
<evidence type="ECO:0000256" key="1">
    <source>
        <dbReference type="SAM" id="Phobius"/>
    </source>
</evidence>
<sequence length="112" mass="12637">MPSNSVEEKICFKSKSFYSVAHAWFMFYCVAVSGSWSPRKKVLWSFQSAKSSIALVFDDSSSFFAIFLIYQWFIGLSSFLKSPSVLKDMHMAATFGWSGVLQLGMLIDDSIC</sequence>
<protein>
    <submittedName>
        <fullName evidence="2">Uncharacterized protein</fullName>
    </submittedName>
</protein>
<reference evidence="2 3" key="1">
    <citation type="submission" date="2021-03" db="EMBL/GenBank/DDBJ databases">
        <authorList>
            <person name="King G.J."/>
            <person name="Bancroft I."/>
            <person name="Baten A."/>
            <person name="Bloomfield J."/>
            <person name="Borpatragohain P."/>
            <person name="He Z."/>
            <person name="Irish N."/>
            <person name="Irwin J."/>
            <person name="Liu K."/>
            <person name="Mauleon R.P."/>
            <person name="Moore J."/>
            <person name="Morris R."/>
            <person name="Ostergaard L."/>
            <person name="Wang B."/>
            <person name="Wells R."/>
        </authorList>
    </citation>
    <scope>NUCLEOTIDE SEQUENCE [LARGE SCALE GENOMIC DNA]</scope>
    <source>
        <strain evidence="2">R-o-18</strain>
        <tissue evidence="2">Leaf</tissue>
    </source>
</reference>
<comment type="caution">
    <text evidence="2">The sequence shown here is derived from an EMBL/GenBank/DDBJ whole genome shotgun (WGS) entry which is preliminary data.</text>
</comment>
<proteinExistence type="predicted"/>
<dbReference type="Proteomes" id="UP000823674">
    <property type="component" value="Chromosome A09"/>
</dbReference>
<gene>
    <name evidence="2" type="primary">A09p070150.1_BraROA</name>
    <name evidence="2" type="ORF">IGI04_038220</name>
</gene>
<feature type="transmembrane region" description="Helical" evidence="1">
    <location>
        <begin position="62"/>
        <end position="80"/>
    </location>
</feature>
<organism evidence="2 3">
    <name type="scientific">Brassica rapa subsp. trilocularis</name>
    <dbReference type="NCBI Taxonomy" id="1813537"/>
    <lineage>
        <taxon>Eukaryota</taxon>
        <taxon>Viridiplantae</taxon>
        <taxon>Streptophyta</taxon>
        <taxon>Embryophyta</taxon>
        <taxon>Tracheophyta</taxon>
        <taxon>Spermatophyta</taxon>
        <taxon>Magnoliopsida</taxon>
        <taxon>eudicotyledons</taxon>
        <taxon>Gunneridae</taxon>
        <taxon>Pentapetalae</taxon>
        <taxon>rosids</taxon>
        <taxon>malvids</taxon>
        <taxon>Brassicales</taxon>
        <taxon>Brassicaceae</taxon>
        <taxon>Brassiceae</taxon>
        <taxon>Brassica</taxon>
    </lineage>
</organism>